<evidence type="ECO:0000256" key="7">
    <source>
        <dbReference type="ARBA" id="ARBA00022917"/>
    </source>
</evidence>
<dbReference type="Gene3D" id="1.10.150.380">
    <property type="entry name" value="GatB domain, N-terminal subdomain"/>
    <property type="match status" value="1"/>
</dbReference>
<protein>
    <recommendedName>
        <fullName evidence="3 11">Aspartyl/glutamyl-tRNA(Asn/Gln) amidotransferase subunit B</fullName>
        <shortName evidence="11">Asp/Glu-ADT subunit B</shortName>
        <ecNumber evidence="11">6.3.5.-</ecNumber>
    </recommendedName>
</protein>
<proteinExistence type="inferred from homology"/>
<dbReference type="PANTHER" id="PTHR11659:SF0">
    <property type="entry name" value="GLUTAMYL-TRNA(GLN) AMIDOTRANSFERASE SUBUNIT B, MITOCHONDRIAL"/>
    <property type="match status" value="1"/>
</dbReference>
<feature type="domain" description="Asn/Gln amidotransferase" evidence="12">
    <location>
        <begin position="333"/>
        <end position="480"/>
    </location>
</feature>
<evidence type="ECO:0000256" key="9">
    <source>
        <dbReference type="ARBA" id="ARBA00047380"/>
    </source>
</evidence>
<evidence type="ECO:0000256" key="5">
    <source>
        <dbReference type="ARBA" id="ARBA00022741"/>
    </source>
</evidence>
<sequence length="483" mass="53164">MSSKYETVIGLEVHVQLTTDTKIFCGCSTRFGEAPNSQTCPVCLGLPGALPVLNGKAVDFAILAGLATNCRIAPRSIFARKNYFYPDLPKGYQISQFELPICEHGRLDIETAEGGPKTIGITRIHMEEDAGKSMHGDTPETSGSSLVDLNRACTPLLEIVSEPDMRSPEEAIAYLKKLHQIVVYLGVCDGSMEQGSFRCDANVSVRPYGQEKFGTRAEIKNINSFRFIKQAIEYEVERQIELIEDGGQVVQETRLFDPDTGVTRSMRGKEEAHDYRYFPDPDLVPLAVDEDWIARMRDQMPELPEARRARFVTEYGIPEYDAEVLTAERALADYYDACVKEHGGGKVCANWVMGEVIRGLNEQGISISECPVTPAMLAGMLKRIDDNTISGKIAKTVFEQMWQTGQDADTIIAEKGLKQVTDTGAIEAVIDEILAANPAQVEEYRGGKEKVFGFFVGQVMKASKGKANPAAVNDLLKKKLAGG</sequence>
<dbReference type="InterPro" id="IPR042114">
    <property type="entry name" value="GatB_C_1"/>
</dbReference>
<dbReference type="RefSeq" id="WP_260748425.1">
    <property type="nucleotide sequence ID" value="NZ_CP092109.1"/>
</dbReference>
<evidence type="ECO:0000313" key="14">
    <source>
        <dbReference type="Proteomes" id="UP001060414"/>
    </source>
</evidence>
<dbReference type="SUPFAM" id="SSF55931">
    <property type="entry name" value="Glutamine synthetase/guanido kinase"/>
    <property type="match status" value="1"/>
</dbReference>
<dbReference type="PROSITE" id="PS01234">
    <property type="entry name" value="GATB"/>
    <property type="match status" value="1"/>
</dbReference>
<comment type="similarity">
    <text evidence="1 11">Belongs to the GatB/GatE family. GatB subfamily.</text>
</comment>
<dbReference type="PANTHER" id="PTHR11659">
    <property type="entry name" value="GLUTAMYL-TRNA GLN AMIDOTRANSFERASE SUBUNIT B MITOCHONDRIAL AND PROKARYOTIC PET112-RELATED"/>
    <property type="match status" value="1"/>
</dbReference>
<accession>A0ABY5ZLQ9</accession>
<dbReference type="Pfam" id="PF02934">
    <property type="entry name" value="GatB_N"/>
    <property type="match status" value="1"/>
</dbReference>
<evidence type="ECO:0000256" key="8">
    <source>
        <dbReference type="ARBA" id="ARBA00024799"/>
    </source>
</evidence>
<dbReference type="Proteomes" id="UP001060414">
    <property type="component" value="Chromosome"/>
</dbReference>
<dbReference type="InterPro" id="IPR017959">
    <property type="entry name" value="Asn/Gln-tRNA_amidoTrfase_suB/E"/>
</dbReference>
<evidence type="ECO:0000256" key="2">
    <source>
        <dbReference type="ARBA" id="ARBA00011123"/>
    </source>
</evidence>
<dbReference type="NCBIfam" id="NF004012">
    <property type="entry name" value="PRK05477.1-2"/>
    <property type="match status" value="1"/>
</dbReference>
<dbReference type="EC" id="6.3.5.-" evidence="11"/>
<dbReference type="InterPro" id="IPR023168">
    <property type="entry name" value="GatB_Yqey_C_2"/>
</dbReference>
<evidence type="ECO:0000256" key="11">
    <source>
        <dbReference type="HAMAP-Rule" id="MF_00121"/>
    </source>
</evidence>
<gene>
    <name evidence="11 13" type="primary">gatB</name>
    <name evidence="13" type="ORF">L9S41_01425</name>
</gene>
<evidence type="ECO:0000256" key="1">
    <source>
        <dbReference type="ARBA" id="ARBA00005306"/>
    </source>
</evidence>
<dbReference type="NCBIfam" id="TIGR00133">
    <property type="entry name" value="gatB"/>
    <property type="match status" value="1"/>
</dbReference>
<dbReference type="InterPro" id="IPR017958">
    <property type="entry name" value="Gln-tRNA_amidoTrfase_suB_CS"/>
</dbReference>
<comment type="function">
    <text evidence="8 11">Allows the formation of correctly charged Asn-tRNA(Asn) or Gln-tRNA(Gln) through the transamidation of misacylated Asp-tRNA(Asn) or Glu-tRNA(Gln) in organisms which lack either or both of asparaginyl-tRNA or glutaminyl-tRNA synthetases. The reaction takes place in the presence of glutamine and ATP through an activated phospho-Asp-tRNA(Asn) or phospho-Glu-tRNA(Gln).</text>
</comment>
<dbReference type="HAMAP" id="MF_00121">
    <property type="entry name" value="GatB"/>
    <property type="match status" value="1"/>
</dbReference>
<name>A0ABY5ZLQ9_9BACT</name>
<comment type="catalytic activity">
    <reaction evidence="9 11">
        <text>L-aspartyl-tRNA(Asn) + L-glutamine + ATP + H2O = L-asparaginyl-tRNA(Asn) + L-glutamate + ADP + phosphate + 2 H(+)</text>
        <dbReference type="Rhea" id="RHEA:14513"/>
        <dbReference type="Rhea" id="RHEA-COMP:9674"/>
        <dbReference type="Rhea" id="RHEA-COMP:9677"/>
        <dbReference type="ChEBI" id="CHEBI:15377"/>
        <dbReference type="ChEBI" id="CHEBI:15378"/>
        <dbReference type="ChEBI" id="CHEBI:29985"/>
        <dbReference type="ChEBI" id="CHEBI:30616"/>
        <dbReference type="ChEBI" id="CHEBI:43474"/>
        <dbReference type="ChEBI" id="CHEBI:58359"/>
        <dbReference type="ChEBI" id="CHEBI:78515"/>
        <dbReference type="ChEBI" id="CHEBI:78516"/>
        <dbReference type="ChEBI" id="CHEBI:456216"/>
    </reaction>
</comment>
<evidence type="ECO:0000313" key="13">
    <source>
        <dbReference type="EMBL" id="UWZ80070.1"/>
    </source>
</evidence>
<dbReference type="InterPro" id="IPR004413">
    <property type="entry name" value="GatB"/>
</dbReference>
<dbReference type="SUPFAM" id="SSF89095">
    <property type="entry name" value="GatB/YqeY motif"/>
    <property type="match status" value="1"/>
</dbReference>
<organism evidence="13 14">
    <name type="scientific">Geoalkalibacter halelectricus</name>
    <dbReference type="NCBI Taxonomy" id="2847045"/>
    <lineage>
        <taxon>Bacteria</taxon>
        <taxon>Pseudomonadati</taxon>
        <taxon>Thermodesulfobacteriota</taxon>
        <taxon>Desulfuromonadia</taxon>
        <taxon>Desulfuromonadales</taxon>
        <taxon>Geoalkalibacteraceae</taxon>
        <taxon>Geoalkalibacter</taxon>
    </lineage>
</organism>
<keyword evidence="6 11" id="KW-0067">ATP-binding</keyword>
<dbReference type="InterPro" id="IPR018027">
    <property type="entry name" value="Asn/Gln_amidotransferase"/>
</dbReference>
<keyword evidence="14" id="KW-1185">Reference proteome</keyword>
<comment type="subunit">
    <text evidence="2 11">Heterotrimer of A, B and C subunits.</text>
</comment>
<dbReference type="Gene3D" id="1.10.10.410">
    <property type="match status" value="1"/>
</dbReference>
<reference evidence="13" key="1">
    <citation type="journal article" date="2022" name="Environ. Microbiol.">
        <title>Geoalkalibacter halelectricus SAP #1 sp. nov. possessing extracellular electron transfer and mineral#reducing capabilities from a haloalkaline environment.</title>
        <authorList>
            <person name="Yadav S."/>
            <person name="Singh R."/>
            <person name="Sundharam S.S."/>
            <person name="Chaudhary S."/>
            <person name="Krishnamurthi S."/>
            <person name="Patil S.A."/>
        </authorList>
    </citation>
    <scope>NUCLEOTIDE SEQUENCE</scope>
    <source>
        <strain evidence="13">SAP-1</strain>
    </source>
</reference>
<dbReference type="InterPro" id="IPR003789">
    <property type="entry name" value="Asn/Gln_tRNA_amidoTrase-B-like"/>
</dbReference>
<evidence type="ECO:0000259" key="12">
    <source>
        <dbReference type="SMART" id="SM00845"/>
    </source>
</evidence>
<keyword evidence="7 11" id="KW-0648">Protein biosynthesis</keyword>
<dbReference type="Pfam" id="PF02637">
    <property type="entry name" value="GatB_Yqey"/>
    <property type="match status" value="1"/>
</dbReference>
<dbReference type="EMBL" id="CP092109">
    <property type="protein sequence ID" value="UWZ80070.1"/>
    <property type="molecule type" value="Genomic_DNA"/>
</dbReference>
<keyword evidence="5 11" id="KW-0547">Nucleotide-binding</keyword>
<dbReference type="InterPro" id="IPR014746">
    <property type="entry name" value="Gln_synth/guanido_kin_cat_dom"/>
</dbReference>
<comment type="catalytic activity">
    <reaction evidence="10 11">
        <text>L-glutamyl-tRNA(Gln) + L-glutamine + ATP + H2O = L-glutaminyl-tRNA(Gln) + L-glutamate + ADP + phosphate + H(+)</text>
        <dbReference type="Rhea" id="RHEA:17521"/>
        <dbReference type="Rhea" id="RHEA-COMP:9681"/>
        <dbReference type="Rhea" id="RHEA-COMP:9684"/>
        <dbReference type="ChEBI" id="CHEBI:15377"/>
        <dbReference type="ChEBI" id="CHEBI:15378"/>
        <dbReference type="ChEBI" id="CHEBI:29985"/>
        <dbReference type="ChEBI" id="CHEBI:30616"/>
        <dbReference type="ChEBI" id="CHEBI:43474"/>
        <dbReference type="ChEBI" id="CHEBI:58359"/>
        <dbReference type="ChEBI" id="CHEBI:78520"/>
        <dbReference type="ChEBI" id="CHEBI:78521"/>
        <dbReference type="ChEBI" id="CHEBI:456216"/>
    </reaction>
</comment>
<evidence type="ECO:0000256" key="3">
    <source>
        <dbReference type="ARBA" id="ARBA00016923"/>
    </source>
</evidence>
<dbReference type="SMART" id="SM00845">
    <property type="entry name" value="GatB_Yqey"/>
    <property type="match status" value="1"/>
</dbReference>
<dbReference type="NCBIfam" id="NF004014">
    <property type="entry name" value="PRK05477.1-4"/>
    <property type="match status" value="1"/>
</dbReference>
<evidence type="ECO:0000256" key="4">
    <source>
        <dbReference type="ARBA" id="ARBA00022598"/>
    </source>
</evidence>
<evidence type="ECO:0000256" key="6">
    <source>
        <dbReference type="ARBA" id="ARBA00022840"/>
    </source>
</evidence>
<dbReference type="NCBIfam" id="NF004015">
    <property type="entry name" value="PRK05477.1-5"/>
    <property type="match status" value="1"/>
</dbReference>
<evidence type="ECO:0000256" key="10">
    <source>
        <dbReference type="ARBA" id="ARBA00047913"/>
    </source>
</evidence>
<dbReference type="InterPro" id="IPR006075">
    <property type="entry name" value="Asn/Gln-tRNA_Trfase_suB/E_cat"/>
</dbReference>
<keyword evidence="4 11" id="KW-0436">Ligase</keyword>